<organism evidence="2 3">
    <name type="scientific">Linnemannia exigua</name>
    <dbReference type="NCBI Taxonomy" id="604196"/>
    <lineage>
        <taxon>Eukaryota</taxon>
        <taxon>Fungi</taxon>
        <taxon>Fungi incertae sedis</taxon>
        <taxon>Mucoromycota</taxon>
        <taxon>Mortierellomycotina</taxon>
        <taxon>Mortierellomycetes</taxon>
        <taxon>Mortierellales</taxon>
        <taxon>Mortierellaceae</taxon>
        <taxon>Linnemannia</taxon>
    </lineage>
</organism>
<feature type="region of interest" description="Disordered" evidence="1">
    <location>
        <begin position="490"/>
        <end position="583"/>
    </location>
</feature>
<feature type="region of interest" description="Disordered" evidence="1">
    <location>
        <begin position="1"/>
        <end position="74"/>
    </location>
</feature>
<feature type="region of interest" description="Disordered" evidence="1">
    <location>
        <begin position="615"/>
        <end position="640"/>
    </location>
</feature>
<dbReference type="Proteomes" id="UP001194580">
    <property type="component" value="Unassembled WGS sequence"/>
</dbReference>
<feature type="compositionally biased region" description="Low complexity" evidence="1">
    <location>
        <begin position="623"/>
        <end position="640"/>
    </location>
</feature>
<feature type="compositionally biased region" description="Acidic residues" evidence="1">
    <location>
        <begin position="25"/>
        <end position="34"/>
    </location>
</feature>
<proteinExistence type="predicted"/>
<dbReference type="PANTHER" id="PTHR46007">
    <property type="entry name" value="MEDIATOR OF RNA POLYMERASE II TRANSCRIPTION SUBUNIT 12"/>
    <property type="match status" value="1"/>
</dbReference>
<evidence type="ECO:0000313" key="2">
    <source>
        <dbReference type="EMBL" id="KAG0255723.1"/>
    </source>
</evidence>
<dbReference type="AlphaFoldDB" id="A0AAD4D1M9"/>
<gene>
    <name evidence="2" type="ORF">BGZ95_005697</name>
</gene>
<reference evidence="2" key="1">
    <citation type="journal article" date="2020" name="Fungal Divers.">
        <title>Resolving the Mortierellaceae phylogeny through synthesis of multi-gene phylogenetics and phylogenomics.</title>
        <authorList>
            <person name="Vandepol N."/>
            <person name="Liber J."/>
            <person name="Desiro A."/>
            <person name="Na H."/>
            <person name="Kennedy M."/>
            <person name="Barry K."/>
            <person name="Grigoriev I.V."/>
            <person name="Miller A.N."/>
            <person name="O'Donnell K."/>
            <person name="Stajich J.E."/>
            <person name="Bonito G."/>
        </authorList>
    </citation>
    <scope>NUCLEOTIDE SEQUENCE</scope>
    <source>
        <strain evidence="2">NRRL 28262</strain>
    </source>
</reference>
<dbReference type="EMBL" id="JAAAIL010002630">
    <property type="protein sequence ID" value="KAG0255723.1"/>
    <property type="molecule type" value="Genomic_DNA"/>
</dbReference>
<feature type="region of interest" description="Disordered" evidence="1">
    <location>
        <begin position="216"/>
        <end position="281"/>
    </location>
</feature>
<feature type="compositionally biased region" description="Low complexity" evidence="1">
    <location>
        <begin position="521"/>
        <end position="531"/>
    </location>
</feature>
<evidence type="ECO:0000256" key="1">
    <source>
        <dbReference type="SAM" id="MobiDB-lite"/>
    </source>
</evidence>
<dbReference type="GO" id="GO:0003713">
    <property type="term" value="F:transcription coactivator activity"/>
    <property type="evidence" value="ECO:0007669"/>
    <property type="project" value="TreeGrafter"/>
</dbReference>
<name>A0AAD4D1M9_9FUNG</name>
<comment type="caution">
    <text evidence="2">The sequence shown here is derived from an EMBL/GenBank/DDBJ whole genome shotgun (WGS) entry which is preliminary data.</text>
</comment>
<dbReference type="InterPro" id="IPR051647">
    <property type="entry name" value="Mediator_comp_sub12"/>
</dbReference>
<feature type="compositionally biased region" description="Low complexity" evidence="1">
    <location>
        <begin position="316"/>
        <end position="326"/>
    </location>
</feature>
<feature type="compositionally biased region" description="Low complexity" evidence="1">
    <location>
        <begin position="9"/>
        <end position="20"/>
    </location>
</feature>
<feature type="compositionally biased region" description="Gly residues" evidence="1">
    <location>
        <begin position="508"/>
        <end position="520"/>
    </location>
</feature>
<feature type="compositionally biased region" description="Basic and acidic residues" evidence="1">
    <location>
        <begin position="490"/>
        <end position="504"/>
    </location>
</feature>
<feature type="region of interest" description="Disordered" evidence="1">
    <location>
        <begin position="148"/>
        <end position="180"/>
    </location>
</feature>
<feature type="compositionally biased region" description="Low complexity" evidence="1">
    <location>
        <begin position="340"/>
        <end position="349"/>
    </location>
</feature>
<feature type="compositionally biased region" description="Low complexity" evidence="1">
    <location>
        <begin position="42"/>
        <end position="56"/>
    </location>
</feature>
<evidence type="ECO:0000313" key="3">
    <source>
        <dbReference type="Proteomes" id="UP001194580"/>
    </source>
</evidence>
<sequence>MLHRQSTSQDFQLRLQQQQQRQDDLGEELSEAGEDQVPGTPTSISSFGSGTMGMSGSEREREKSASIRQKRQSRSFAVIENRNIQTLSSNLAMAASPTDSEFPPQPTSDSLLSVIAQKEARIAQLREDLETNLGELTQLKERWSQMMMEERTRQQAEASASIQEQEKQYYGHSSSQSASHRLSTTGAGIWGSVVGSVSGISGVSGGISLHHINTLHTQQQQQQQQHIQSPQPSQVTSSGLVSGRSSTSSVTGRGDASTSGQAGGAGTSRPTSPLPTYLSGFSSLNGLNSPVSPNGQGGTNLSSTLMAKRGDRASLSSLSTCSSSQSNAGDAPLAFEAGHSSQSSISSSSGHPEFQRDQQQHHQQRESRKMRRESSGLFIPPEAEEVLVNTGRALFKGFGSLLGGIRTVVTDVTESDRFQHSRQRTMDMMSGLAQTAADALPLPSHDDIYYHHQRLRLLDEEDEEPLTVEQQQQQILLLQAKEQRRKERLRLKQEKEKEKERRLLETGSGSGSETAGGAGAGLSRSGSLVRRSSSRKIGTAKAASVDSATGGSGKKQDEEMSSKTIQQLSIRDEEDGEGWGMEEDKDLMASLEAEVHRQQKKKSAVVVNFDESIESPHRDTPIANAVTTTTAFASSSKKND</sequence>
<dbReference type="PANTHER" id="PTHR46007:SF8">
    <property type="entry name" value="C2H2-TYPE DOMAIN-CONTAINING PROTEIN"/>
    <property type="match status" value="1"/>
</dbReference>
<feature type="compositionally biased region" description="Basic and acidic residues" evidence="1">
    <location>
        <begin position="353"/>
        <end position="367"/>
    </location>
</feature>
<feature type="region of interest" description="Disordered" evidence="1">
    <location>
        <begin position="316"/>
        <end position="377"/>
    </location>
</feature>
<protein>
    <submittedName>
        <fullName evidence="2">Uncharacterized protein</fullName>
    </submittedName>
</protein>
<feature type="compositionally biased region" description="Acidic residues" evidence="1">
    <location>
        <begin position="572"/>
        <end position="583"/>
    </location>
</feature>
<dbReference type="GO" id="GO:0045944">
    <property type="term" value="P:positive regulation of transcription by RNA polymerase II"/>
    <property type="evidence" value="ECO:0007669"/>
    <property type="project" value="TreeGrafter"/>
</dbReference>
<dbReference type="GO" id="GO:0016592">
    <property type="term" value="C:mediator complex"/>
    <property type="evidence" value="ECO:0007669"/>
    <property type="project" value="TreeGrafter"/>
</dbReference>
<accession>A0AAD4D1M9</accession>
<keyword evidence="3" id="KW-1185">Reference proteome</keyword>
<feature type="compositionally biased region" description="Low complexity" evidence="1">
    <location>
        <begin position="218"/>
        <end position="260"/>
    </location>
</feature>